<keyword evidence="2" id="KW-1185">Reference proteome</keyword>
<dbReference type="RefSeq" id="WP_006969833.1">
    <property type="nucleotide sequence ID" value="NZ_ABCS01000006.1"/>
</dbReference>
<organism evidence="1 2">
    <name type="scientific">Plesiocystis pacifica SIR-1</name>
    <dbReference type="NCBI Taxonomy" id="391625"/>
    <lineage>
        <taxon>Bacteria</taxon>
        <taxon>Pseudomonadati</taxon>
        <taxon>Myxococcota</taxon>
        <taxon>Polyangia</taxon>
        <taxon>Nannocystales</taxon>
        <taxon>Nannocystaceae</taxon>
        <taxon>Plesiocystis</taxon>
    </lineage>
</organism>
<protein>
    <recommendedName>
        <fullName evidence="3">Response regulatory domain-containing protein</fullName>
    </recommendedName>
</protein>
<gene>
    <name evidence="1" type="ORF">PPSIR1_25601</name>
</gene>
<dbReference type="AlphaFoldDB" id="A6FZD4"/>
<dbReference type="EMBL" id="ABCS01000006">
    <property type="protein sequence ID" value="EDM81018.1"/>
    <property type="molecule type" value="Genomic_DNA"/>
</dbReference>
<evidence type="ECO:0008006" key="3">
    <source>
        <dbReference type="Google" id="ProtNLM"/>
    </source>
</evidence>
<accession>A6FZD4</accession>
<evidence type="ECO:0000313" key="1">
    <source>
        <dbReference type="EMBL" id="EDM81018.1"/>
    </source>
</evidence>
<evidence type="ECO:0000313" key="2">
    <source>
        <dbReference type="Proteomes" id="UP000005801"/>
    </source>
</evidence>
<reference evidence="1 2" key="1">
    <citation type="submission" date="2007-06" db="EMBL/GenBank/DDBJ databases">
        <authorList>
            <person name="Shimkets L."/>
            <person name="Ferriera S."/>
            <person name="Johnson J."/>
            <person name="Kravitz S."/>
            <person name="Beeson K."/>
            <person name="Sutton G."/>
            <person name="Rogers Y.-H."/>
            <person name="Friedman R."/>
            <person name="Frazier M."/>
            <person name="Venter J.C."/>
        </authorList>
    </citation>
    <scope>NUCLEOTIDE SEQUENCE [LARGE SCALE GENOMIC DNA]</scope>
    <source>
        <strain evidence="1 2">SIR-1</strain>
    </source>
</reference>
<proteinExistence type="predicted"/>
<dbReference type="Proteomes" id="UP000005801">
    <property type="component" value="Unassembled WGS sequence"/>
</dbReference>
<name>A6FZD4_9BACT</name>
<sequence>MRTTLSLPLVLIVDDEPVIADLAAELFRASGYTAELGVLAVLQKPWTRADIVACIAMA</sequence>
<comment type="caution">
    <text evidence="1">The sequence shown here is derived from an EMBL/GenBank/DDBJ whole genome shotgun (WGS) entry which is preliminary data.</text>
</comment>